<sequence>MKKKKPKKASPSKSPNSSRSPTLVTNPPPTDSNPPKIDALDLSLAVTEIVSDAQFAAAELDAQLTRDSPDLAVHRADFSLQKTVIVEQSADPSSVLVSAEIISSELSPVVQSTSSSNSLPAATEVTETIIVTGHSTQLAKADAETVSLSSHQAIVREPHKESDVDAEARDVTGKGKAPPAPVNSPIKEQEAPKDSWCDHARGKRLSKKEYQEKVVESSNQYYPT</sequence>
<evidence type="ECO:0000313" key="2">
    <source>
        <dbReference type="EMBL" id="KAF3526199.1"/>
    </source>
</evidence>
<reference evidence="2" key="1">
    <citation type="submission" date="2019-12" db="EMBL/GenBank/DDBJ databases">
        <title>Genome sequencing and annotation of Brassica cretica.</title>
        <authorList>
            <person name="Studholme D.J."/>
            <person name="Sarris P."/>
        </authorList>
    </citation>
    <scope>NUCLEOTIDE SEQUENCE</scope>
    <source>
        <strain evidence="2">PFS-109/04</strain>
        <tissue evidence="2">Leaf</tissue>
    </source>
</reference>
<proteinExistence type="predicted"/>
<feature type="region of interest" description="Disordered" evidence="1">
    <location>
        <begin position="149"/>
        <end position="224"/>
    </location>
</feature>
<dbReference type="AlphaFoldDB" id="A0A8S9PZI0"/>
<feature type="compositionally biased region" description="Basic and acidic residues" evidence="1">
    <location>
        <begin position="154"/>
        <end position="173"/>
    </location>
</feature>
<dbReference type="Proteomes" id="UP000712600">
    <property type="component" value="Unassembled WGS sequence"/>
</dbReference>
<accession>A0A8S9PZI0</accession>
<evidence type="ECO:0000256" key="1">
    <source>
        <dbReference type="SAM" id="MobiDB-lite"/>
    </source>
</evidence>
<feature type="compositionally biased region" description="Basic and acidic residues" evidence="1">
    <location>
        <begin position="187"/>
        <end position="200"/>
    </location>
</feature>
<gene>
    <name evidence="2" type="ORF">F2Q69_00051758</name>
</gene>
<feature type="region of interest" description="Disordered" evidence="1">
    <location>
        <begin position="1"/>
        <end position="37"/>
    </location>
</feature>
<feature type="compositionally biased region" description="Basic residues" evidence="1">
    <location>
        <begin position="1"/>
        <end position="10"/>
    </location>
</feature>
<evidence type="ECO:0000313" key="3">
    <source>
        <dbReference type="Proteomes" id="UP000712600"/>
    </source>
</evidence>
<dbReference type="EMBL" id="QGKX02001347">
    <property type="protein sequence ID" value="KAF3526199.1"/>
    <property type="molecule type" value="Genomic_DNA"/>
</dbReference>
<organism evidence="2 3">
    <name type="scientific">Brassica cretica</name>
    <name type="common">Mustard</name>
    <dbReference type="NCBI Taxonomy" id="69181"/>
    <lineage>
        <taxon>Eukaryota</taxon>
        <taxon>Viridiplantae</taxon>
        <taxon>Streptophyta</taxon>
        <taxon>Embryophyta</taxon>
        <taxon>Tracheophyta</taxon>
        <taxon>Spermatophyta</taxon>
        <taxon>Magnoliopsida</taxon>
        <taxon>eudicotyledons</taxon>
        <taxon>Gunneridae</taxon>
        <taxon>Pentapetalae</taxon>
        <taxon>rosids</taxon>
        <taxon>malvids</taxon>
        <taxon>Brassicales</taxon>
        <taxon>Brassicaceae</taxon>
        <taxon>Brassiceae</taxon>
        <taxon>Brassica</taxon>
    </lineage>
</organism>
<name>A0A8S9PZI0_BRACR</name>
<feature type="compositionally biased region" description="Low complexity" evidence="1">
    <location>
        <begin position="11"/>
        <end position="21"/>
    </location>
</feature>
<protein>
    <submittedName>
        <fullName evidence="2">Uncharacterized protein</fullName>
    </submittedName>
</protein>
<comment type="caution">
    <text evidence="2">The sequence shown here is derived from an EMBL/GenBank/DDBJ whole genome shotgun (WGS) entry which is preliminary data.</text>
</comment>